<evidence type="ECO:0000259" key="8">
    <source>
        <dbReference type="PROSITE" id="PS50850"/>
    </source>
</evidence>
<dbReference type="GO" id="GO:0005886">
    <property type="term" value="C:plasma membrane"/>
    <property type="evidence" value="ECO:0007669"/>
    <property type="project" value="UniProtKB-SubCell"/>
</dbReference>
<keyword evidence="4 7" id="KW-0812">Transmembrane</keyword>
<dbReference type="InterPro" id="IPR001958">
    <property type="entry name" value="Tet-R_TetA/multi-R_MdtG-like"/>
</dbReference>
<dbReference type="Proteomes" id="UP000471031">
    <property type="component" value="Unassembled WGS sequence"/>
</dbReference>
<dbReference type="RefSeq" id="WP_161261264.1">
    <property type="nucleotide sequence ID" value="NZ_JAFBDC010000003.1"/>
</dbReference>
<dbReference type="InterPro" id="IPR020846">
    <property type="entry name" value="MFS_dom"/>
</dbReference>
<protein>
    <submittedName>
        <fullName evidence="9">MFS transporter</fullName>
    </submittedName>
</protein>
<reference evidence="9 10" key="1">
    <citation type="submission" date="2020-01" db="EMBL/GenBank/DDBJ databases">
        <title>Whole genome sequence of Heliobacterium gestii DSM 11169.</title>
        <authorList>
            <person name="Kyndt J.A."/>
            <person name="Meyer T.E."/>
        </authorList>
    </citation>
    <scope>NUCLEOTIDE SEQUENCE [LARGE SCALE GENOMIC DNA]</scope>
    <source>
        <strain evidence="9 10">DSM 11169</strain>
    </source>
</reference>
<comment type="caution">
    <text evidence="9">The sequence shown here is derived from an EMBL/GenBank/DDBJ whole genome shotgun (WGS) entry which is preliminary data.</text>
</comment>
<dbReference type="PANTHER" id="PTHR43414:SF6">
    <property type="entry name" value="MULTIDRUG RESISTANCE PROTEIN MDTG"/>
    <property type="match status" value="1"/>
</dbReference>
<evidence type="ECO:0000256" key="3">
    <source>
        <dbReference type="ARBA" id="ARBA00022475"/>
    </source>
</evidence>
<keyword evidence="6 7" id="KW-0472">Membrane</keyword>
<organism evidence="9 10">
    <name type="scientific">Heliomicrobium gestii</name>
    <name type="common">Heliobacterium gestii</name>
    <dbReference type="NCBI Taxonomy" id="2699"/>
    <lineage>
        <taxon>Bacteria</taxon>
        <taxon>Bacillati</taxon>
        <taxon>Bacillota</taxon>
        <taxon>Clostridia</taxon>
        <taxon>Eubacteriales</taxon>
        <taxon>Heliobacteriaceae</taxon>
        <taxon>Heliomicrobium</taxon>
    </lineage>
</organism>
<evidence type="ECO:0000313" key="10">
    <source>
        <dbReference type="Proteomes" id="UP000471031"/>
    </source>
</evidence>
<dbReference type="EMBL" id="WXEX01000004">
    <property type="protein sequence ID" value="MZP42712.1"/>
    <property type="molecule type" value="Genomic_DNA"/>
</dbReference>
<dbReference type="InterPro" id="IPR036259">
    <property type="entry name" value="MFS_trans_sf"/>
</dbReference>
<keyword evidence="5 7" id="KW-1133">Transmembrane helix</keyword>
<feature type="transmembrane region" description="Helical" evidence="7">
    <location>
        <begin position="369"/>
        <end position="387"/>
    </location>
</feature>
<feature type="domain" description="Major facilitator superfamily (MFS) profile" evidence="8">
    <location>
        <begin position="7"/>
        <end position="393"/>
    </location>
</feature>
<dbReference type="InterPro" id="IPR011701">
    <property type="entry name" value="MFS"/>
</dbReference>
<feature type="transmembrane region" description="Helical" evidence="7">
    <location>
        <begin position="78"/>
        <end position="96"/>
    </location>
</feature>
<keyword evidence="10" id="KW-1185">Reference proteome</keyword>
<proteinExistence type="predicted"/>
<dbReference type="PRINTS" id="PR01035">
    <property type="entry name" value="TCRTETA"/>
</dbReference>
<feature type="transmembrane region" description="Helical" evidence="7">
    <location>
        <begin position="339"/>
        <end position="363"/>
    </location>
</feature>
<feature type="transmembrane region" description="Helical" evidence="7">
    <location>
        <begin position="164"/>
        <end position="185"/>
    </location>
</feature>
<evidence type="ECO:0000256" key="4">
    <source>
        <dbReference type="ARBA" id="ARBA00022692"/>
    </source>
</evidence>
<name>A0A845L7W7_HELGE</name>
<feature type="transmembrane region" description="Helical" evidence="7">
    <location>
        <begin position="211"/>
        <end position="229"/>
    </location>
</feature>
<feature type="transmembrane region" description="Helical" evidence="7">
    <location>
        <begin position="281"/>
        <end position="299"/>
    </location>
</feature>
<feature type="transmembrane region" description="Helical" evidence="7">
    <location>
        <begin position="102"/>
        <end position="124"/>
    </location>
</feature>
<feature type="transmembrane region" description="Helical" evidence="7">
    <location>
        <begin position="136"/>
        <end position="158"/>
    </location>
</feature>
<evidence type="ECO:0000256" key="7">
    <source>
        <dbReference type="SAM" id="Phobius"/>
    </source>
</evidence>
<dbReference type="GO" id="GO:0022857">
    <property type="term" value="F:transmembrane transporter activity"/>
    <property type="evidence" value="ECO:0007669"/>
    <property type="project" value="InterPro"/>
</dbReference>
<keyword evidence="2" id="KW-0813">Transport</keyword>
<evidence type="ECO:0000313" key="9">
    <source>
        <dbReference type="EMBL" id="MZP42712.1"/>
    </source>
</evidence>
<keyword evidence="3" id="KW-1003">Cell membrane</keyword>
<dbReference type="OrthoDB" id="65739at2"/>
<comment type="subcellular location">
    <subcellularLocation>
        <location evidence="1">Cell membrane</location>
        <topology evidence="1">Multi-pass membrane protein</topology>
    </subcellularLocation>
</comment>
<feature type="transmembrane region" description="Helical" evidence="7">
    <location>
        <begin position="7"/>
        <end position="26"/>
    </location>
</feature>
<dbReference type="Pfam" id="PF07690">
    <property type="entry name" value="MFS_1"/>
    <property type="match status" value="1"/>
</dbReference>
<feature type="transmembrane region" description="Helical" evidence="7">
    <location>
        <begin position="46"/>
        <end position="66"/>
    </location>
</feature>
<dbReference type="Gene3D" id="1.20.1250.20">
    <property type="entry name" value="MFS general substrate transporter like domains"/>
    <property type="match status" value="2"/>
</dbReference>
<gene>
    <name evidence="9" type="ORF">GTO89_06620</name>
</gene>
<dbReference type="PANTHER" id="PTHR43414">
    <property type="entry name" value="MULTIDRUG RESISTANCE PROTEIN MDTG"/>
    <property type="match status" value="1"/>
</dbReference>
<dbReference type="PROSITE" id="PS50850">
    <property type="entry name" value="MFS"/>
    <property type="match status" value="1"/>
</dbReference>
<evidence type="ECO:0000256" key="5">
    <source>
        <dbReference type="ARBA" id="ARBA00022989"/>
    </source>
</evidence>
<dbReference type="SUPFAM" id="SSF103473">
    <property type="entry name" value="MFS general substrate transporter"/>
    <property type="match status" value="1"/>
</dbReference>
<feature type="transmembrane region" description="Helical" evidence="7">
    <location>
        <begin position="305"/>
        <end position="327"/>
    </location>
</feature>
<dbReference type="CDD" id="cd17391">
    <property type="entry name" value="MFS_MdtG_MDR_like"/>
    <property type="match status" value="1"/>
</dbReference>
<evidence type="ECO:0000256" key="1">
    <source>
        <dbReference type="ARBA" id="ARBA00004651"/>
    </source>
</evidence>
<accession>A0A845L7W7</accession>
<dbReference type="AlphaFoldDB" id="A0A845L7W7"/>
<evidence type="ECO:0000256" key="2">
    <source>
        <dbReference type="ARBA" id="ARBA00022448"/>
    </source>
</evidence>
<feature type="transmembrane region" description="Helical" evidence="7">
    <location>
        <begin position="249"/>
        <end position="269"/>
    </location>
</feature>
<sequence>MVSWKRVLLVCWFGCFVIAAGMNLVLPFIPLYVEQLGVHDIAEIEIWSGITFGAPYLVCAFATPLWGALTDRFGRKPMLLRASLGMAIIMTLQGFVGDVYQFLGLRLLMGAVSGYVSAAITVVATQTPKDSSGWALGTLSSGTIGGTLLGPLIGGALVEIIGMRHVYIVTGALIFVAFIVTLLFIQENHKPTNKAILSNRQVWEAVTDRRLIWAMFFSNFILTAANLTIEPVVTVYVNELQEDAGHLAMIAGAVVSSSGIATFLFAPYFGKLSDRIGPRAVLLGGLVAAAIFYVPQAFVKDPWQLIGVRFLAGAALAGLPPAINSIVRRNVPDYVAGRIFGYNHSAFYIGSISGPTLGGMIAAHLGIPYVFFATSALLFVNAVWVYLMSDPSRSILCQEQEENLSL</sequence>
<evidence type="ECO:0000256" key="6">
    <source>
        <dbReference type="ARBA" id="ARBA00023136"/>
    </source>
</evidence>